<evidence type="ECO:0000313" key="1">
    <source>
        <dbReference type="EMBL" id="MBB5048568.1"/>
    </source>
</evidence>
<sequence>MAVFAGLLSAFLIVMWLAITDVLTQRRELAEADNLLRELNARRGALSSSTAGGVARPGSPFIEGPTVTVAGASLLQRVAEAVNQVGGNIQSSQVDVQGNQARDGLVSLLISCEVDQPALQRLLYDLEAGMPFLYVDQLDVQMPQAAAANEAVSGRLRVILGVSGQWRRG</sequence>
<accession>A0A7W7Z637</accession>
<dbReference type="RefSeq" id="WP_347339351.1">
    <property type="nucleotide sequence ID" value="NZ_JACHIH010000022.1"/>
</dbReference>
<dbReference type="Proteomes" id="UP000542353">
    <property type="component" value="Unassembled WGS sequence"/>
</dbReference>
<dbReference type="InterPro" id="IPR034756">
    <property type="entry name" value="T2SSM_b"/>
</dbReference>
<proteinExistence type="predicted"/>
<dbReference type="NCBIfam" id="NF040576">
    <property type="entry name" value="T2SS_GspM_XpsM"/>
    <property type="match status" value="1"/>
</dbReference>
<comment type="caution">
    <text evidence="1">The sequence shown here is derived from an EMBL/GenBank/DDBJ whole genome shotgun (WGS) entry which is preliminary data.</text>
</comment>
<reference evidence="1 2" key="1">
    <citation type="submission" date="2020-08" db="EMBL/GenBank/DDBJ databases">
        <title>Genomic Encyclopedia of Type Strains, Phase IV (KMG-IV): sequencing the most valuable type-strain genomes for metagenomic binning, comparative biology and taxonomic classification.</title>
        <authorList>
            <person name="Goeker M."/>
        </authorList>
    </citation>
    <scope>NUCLEOTIDE SEQUENCE [LARGE SCALE GENOMIC DNA]</scope>
    <source>
        <strain evidence="1 2">DSM 12706</strain>
    </source>
</reference>
<name>A0A7W7Z637_9BRAD</name>
<dbReference type="Pfam" id="PF10741">
    <property type="entry name" value="T2SSM_b"/>
    <property type="match status" value="1"/>
</dbReference>
<evidence type="ECO:0000313" key="2">
    <source>
        <dbReference type="Proteomes" id="UP000542353"/>
    </source>
</evidence>
<organism evidence="1 2">
    <name type="scientific">Rhodopseudomonas rhenobacensis</name>
    <dbReference type="NCBI Taxonomy" id="87461"/>
    <lineage>
        <taxon>Bacteria</taxon>
        <taxon>Pseudomonadati</taxon>
        <taxon>Pseudomonadota</taxon>
        <taxon>Alphaproteobacteria</taxon>
        <taxon>Hyphomicrobiales</taxon>
        <taxon>Nitrobacteraceae</taxon>
        <taxon>Rhodopseudomonas</taxon>
    </lineage>
</organism>
<dbReference type="AlphaFoldDB" id="A0A7W7Z637"/>
<dbReference type="EMBL" id="JACHIH010000022">
    <property type="protein sequence ID" value="MBB5048568.1"/>
    <property type="molecule type" value="Genomic_DNA"/>
</dbReference>
<protein>
    <submittedName>
        <fullName evidence="1">General secretion pathway protein M</fullName>
    </submittedName>
</protein>
<keyword evidence="2" id="KW-1185">Reference proteome</keyword>
<gene>
    <name evidence="1" type="ORF">HNR60_003335</name>
</gene>